<dbReference type="Proteomes" id="UP000315252">
    <property type="component" value="Unassembled WGS sequence"/>
</dbReference>
<accession>A0A545TB78</accession>
<reference evidence="1 2" key="1">
    <citation type="submission" date="2019-06" db="EMBL/GenBank/DDBJ databases">
        <title>Whole genome sequence for Rhodospirillaceae sp. R148.</title>
        <authorList>
            <person name="Wang G."/>
        </authorList>
    </citation>
    <scope>NUCLEOTIDE SEQUENCE [LARGE SCALE GENOMIC DNA]</scope>
    <source>
        <strain evidence="1 2">R148</strain>
    </source>
</reference>
<keyword evidence="2" id="KW-1185">Reference proteome</keyword>
<dbReference type="InterPro" id="IPR011051">
    <property type="entry name" value="RmlC_Cupin_sf"/>
</dbReference>
<organism evidence="1 2">
    <name type="scientific">Denitrobaculum tricleocarpae</name>
    <dbReference type="NCBI Taxonomy" id="2591009"/>
    <lineage>
        <taxon>Bacteria</taxon>
        <taxon>Pseudomonadati</taxon>
        <taxon>Pseudomonadota</taxon>
        <taxon>Alphaproteobacteria</taxon>
        <taxon>Rhodospirillales</taxon>
        <taxon>Rhodospirillaceae</taxon>
        <taxon>Denitrobaculum</taxon>
    </lineage>
</organism>
<dbReference type="InterPro" id="IPR014710">
    <property type="entry name" value="RmlC-like_jellyroll"/>
</dbReference>
<name>A0A545TB78_9PROT</name>
<dbReference type="EMBL" id="VHSH01000010">
    <property type="protein sequence ID" value="TQV74469.1"/>
    <property type="molecule type" value="Genomic_DNA"/>
</dbReference>
<protein>
    <submittedName>
        <fullName evidence="1">Regulator</fullName>
    </submittedName>
</protein>
<dbReference type="Gene3D" id="2.60.120.10">
    <property type="entry name" value="Jelly Rolls"/>
    <property type="match status" value="1"/>
</dbReference>
<proteinExistence type="predicted"/>
<dbReference type="RefSeq" id="WP_142899100.1">
    <property type="nucleotide sequence ID" value="NZ_ML660061.1"/>
</dbReference>
<sequence length="153" mass="17069">MSTVAAADYAPMGFDDSNIKWFPLGDFKHFVFAVLDVDNDRRIVDAVLKYEPSQKIFMHRHIQQTNTLVLQGEHRLYEPDGTLKDVRPVGRYTATPADPDPHTEGGGAEGAIVLYSIRADGDLLFEILDDKLEVVGTLTMQDLNGAFEMQRSA</sequence>
<comment type="caution">
    <text evidence="1">The sequence shown here is derived from an EMBL/GenBank/DDBJ whole genome shotgun (WGS) entry which is preliminary data.</text>
</comment>
<dbReference type="OrthoDB" id="7843074at2"/>
<dbReference type="AlphaFoldDB" id="A0A545TB78"/>
<evidence type="ECO:0000313" key="1">
    <source>
        <dbReference type="EMBL" id="TQV74469.1"/>
    </source>
</evidence>
<dbReference type="SUPFAM" id="SSF51182">
    <property type="entry name" value="RmlC-like cupins"/>
    <property type="match status" value="1"/>
</dbReference>
<gene>
    <name evidence="1" type="ORF">FKG95_24645</name>
</gene>
<evidence type="ECO:0000313" key="2">
    <source>
        <dbReference type="Proteomes" id="UP000315252"/>
    </source>
</evidence>